<organism evidence="1 2">
    <name type="scientific">Devosia equisanguinis</name>
    <dbReference type="NCBI Taxonomy" id="2490941"/>
    <lineage>
        <taxon>Bacteria</taxon>
        <taxon>Pseudomonadati</taxon>
        <taxon>Pseudomonadota</taxon>
        <taxon>Alphaproteobacteria</taxon>
        <taxon>Hyphomicrobiales</taxon>
        <taxon>Devosiaceae</taxon>
        <taxon>Devosia</taxon>
    </lineage>
</organism>
<dbReference type="RefSeq" id="WP_126150014.1">
    <property type="nucleotide sequence ID" value="NZ_JBHTMH010000001.1"/>
</dbReference>
<protein>
    <submittedName>
        <fullName evidence="1">Uncharacterized protein</fullName>
    </submittedName>
</protein>
<dbReference type="OrthoDB" id="9808866at2"/>
<accession>A0A3S4CBG3</accession>
<sequence>MSNAHMLTRHRDIQNWVAGRRGMPAIARVRNSFGEEQAQLRLTFSRNMEGREDIGMSPCSWSAWLAELDRQQLALRIEPSGRCELVSRASMN</sequence>
<dbReference type="Proteomes" id="UP000268844">
    <property type="component" value="Unassembled WGS sequence"/>
</dbReference>
<dbReference type="AlphaFoldDB" id="A0A3S4CBG3"/>
<keyword evidence="2" id="KW-1185">Reference proteome</keyword>
<reference evidence="1 2" key="1">
    <citation type="submission" date="2018-12" db="EMBL/GenBank/DDBJ databases">
        <authorList>
            <person name="Criscuolo A."/>
        </authorList>
    </citation>
    <scope>NUCLEOTIDE SEQUENCE [LARGE SCALE GENOMIC DNA]</scope>
    <source>
        <strain evidence="1">ACIP1116281</strain>
    </source>
</reference>
<evidence type="ECO:0000313" key="2">
    <source>
        <dbReference type="Proteomes" id="UP000268844"/>
    </source>
</evidence>
<dbReference type="EMBL" id="UZWD01000023">
    <property type="protein sequence ID" value="VDS04430.1"/>
    <property type="molecule type" value="Genomic_DNA"/>
</dbReference>
<name>A0A3S4CBG3_9HYPH</name>
<proteinExistence type="predicted"/>
<evidence type="ECO:0000313" key="1">
    <source>
        <dbReference type="EMBL" id="VDS04430.1"/>
    </source>
</evidence>
<gene>
    <name evidence="1" type="ORF">DEVEQU_01566</name>
</gene>